<sequence length="154" mass="18612">MYQKIKIIRGYHINTDELINLLEFVYKENLRNNEDYGLRNKEDYKEFFCENLFDYEFHYIDKYGNMKIYTQPDYSKVGNIEFVVGHNIKQYTINKDYDTTTIINCIKKLNDGQLNENQIEEKDWKSNSELHLDLQPLFKGKEIGYYYIVSDPNE</sequence>
<proteinExistence type="predicted"/>
<evidence type="ECO:0000313" key="1">
    <source>
        <dbReference type="EMBL" id="AYV85270.1"/>
    </source>
</evidence>
<reference evidence="1" key="1">
    <citation type="submission" date="2018-10" db="EMBL/GenBank/DDBJ databases">
        <title>Hidden diversity of soil giant viruses.</title>
        <authorList>
            <person name="Schulz F."/>
            <person name="Alteio L."/>
            <person name="Goudeau D."/>
            <person name="Ryan E.M."/>
            <person name="Malmstrom R.R."/>
            <person name="Blanchard J."/>
            <person name="Woyke T."/>
        </authorList>
    </citation>
    <scope>NUCLEOTIDE SEQUENCE</scope>
    <source>
        <strain evidence="1">SAV1</strain>
    </source>
</reference>
<name>A0A3G5ADL5_9VIRU</name>
<gene>
    <name evidence="1" type="ORF">Satyrvirus8_28</name>
</gene>
<organism evidence="1">
    <name type="scientific">Satyrvirus sp</name>
    <dbReference type="NCBI Taxonomy" id="2487771"/>
    <lineage>
        <taxon>Viruses</taxon>
        <taxon>Varidnaviria</taxon>
        <taxon>Bamfordvirae</taxon>
        <taxon>Nucleocytoviricota</taxon>
        <taxon>Megaviricetes</taxon>
        <taxon>Imitervirales</taxon>
        <taxon>Mimiviridae</taxon>
        <taxon>Megamimivirinae</taxon>
    </lineage>
</organism>
<protein>
    <submittedName>
        <fullName evidence="1">Uncharacterized protein</fullName>
    </submittedName>
</protein>
<accession>A0A3G5ADL5</accession>
<dbReference type="EMBL" id="MK072444">
    <property type="protein sequence ID" value="AYV85270.1"/>
    <property type="molecule type" value="Genomic_DNA"/>
</dbReference>